<dbReference type="OrthoDB" id="495728at2"/>
<comment type="pathway">
    <text evidence="1">Siderophore biosynthesis.</text>
</comment>
<protein>
    <submittedName>
        <fullName evidence="3">Siderophore biosynthesis protein</fullName>
    </submittedName>
</protein>
<dbReference type="RefSeq" id="WP_008218042.1">
    <property type="nucleotide sequence ID" value="NZ_BAFK01000001.1"/>
</dbReference>
<name>I1DTH7_9GAMM</name>
<evidence type="ECO:0000313" key="4">
    <source>
        <dbReference type="Proteomes" id="UP000004374"/>
    </source>
</evidence>
<dbReference type="InterPro" id="IPR019432">
    <property type="entry name" value="Acyltransferase_MbtK/IucB-like"/>
</dbReference>
<dbReference type="InterPro" id="IPR007310">
    <property type="entry name" value="Aerobactin_biosyn_IucA/IucC_N"/>
</dbReference>
<dbReference type="PANTHER" id="PTHR34384">
    <property type="entry name" value="L-2,3-DIAMINOPROPANOATE--CITRATE LIGASE"/>
    <property type="match status" value="1"/>
</dbReference>
<proteinExistence type="predicted"/>
<dbReference type="SUPFAM" id="SSF55729">
    <property type="entry name" value="Acyl-CoA N-acyltransferases (Nat)"/>
    <property type="match status" value="1"/>
</dbReference>
<dbReference type="Pfam" id="PF13523">
    <property type="entry name" value="Acetyltransf_8"/>
    <property type="match status" value="1"/>
</dbReference>
<dbReference type="GO" id="GO:0016746">
    <property type="term" value="F:acyltransferase activity"/>
    <property type="evidence" value="ECO:0007669"/>
    <property type="project" value="InterPro"/>
</dbReference>
<feature type="domain" description="Acyltransferase MbtK/IucB-like conserved" evidence="2">
    <location>
        <begin position="34"/>
        <end position="81"/>
    </location>
</feature>
<dbReference type="Gene3D" id="1.10.510.40">
    <property type="match status" value="1"/>
</dbReference>
<dbReference type="STRING" id="562729.RNAN_0318"/>
<dbReference type="Gene3D" id="3.30.310.280">
    <property type="match status" value="1"/>
</dbReference>
<keyword evidence="4" id="KW-1185">Reference proteome</keyword>
<dbReference type="InterPro" id="IPR037455">
    <property type="entry name" value="LucA/IucC-like"/>
</dbReference>
<organism evidence="3 4">
    <name type="scientific">Rheinheimera nanhaiensis E407-8</name>
    <dbReference type="NCBI Taxonomy" id="562729"/>
    <lineage>
        <taxon>Bacteria</taxon>
        <taxon>Pseudomonadati</taxon>
        <taxon>Pseudomonadota</taxon>
        <taxon>Gammaproteobacteria</taxon>
        <taxon>Chromatiales</taxon>
        <taxon>Chromatiaceae</taxon>
        <taxon>Rheinheimera</taxon>
    </lineage>
</organism>
<dbReference type="Pfam" id="PF04183">
    <property type="entry name" value="IucA_IucC"/>
    <property type="match status" value="1"/>
</dbReference>
<dbReference type="GO" id="GO:0016881">
    <property type="term" value="F:acid-amino acid ligase activity"/>
    <property type="evidence" value="ECO:0007669"/>
    <property type="project" value="UniProtKB-ARBA"/>
</dbReference>
<reference evidence="3 4" key="1">
    <citation type="journal article" date="2012" name="J. Bacteriol.">
        <title>Genome Sequence of the Protease-Producing Bacterium Rheinheimera nanhaiensis E407-8T, Isolated from Deep-Sea Sediment of the South China Sea.</title>
        <authorList>
            <person name="Zhang X.-Y."/>
            <person name="Zhang Y.-J."/>
            <person name="Qin Q.-L."/>
            <person name="Xie B.-B."/>
            <person name="Chen X.-L."/>
            <person name="Zhou B.-C."/>
            <person name="Zhang Y.-Z."/>
        </authorList>
    </citation>
    <scope>NUCLEOTIDE SEQUENCE [LARGE SCALE GENOMIC DNA]</scope>
    <source>
        <strain evidence="3 4">E407-8</strain>
    </source>
</reference>
<dbReference type="Gene3D" id="6.10.250.3370">
    <property type="match status" value="1"/>
</dbReference>
<evidence type="ECO:0000313" key="3">
    <source>
        <dbReference type="EMBL" id="GAB57355.1"/>
    </source>
</evidence>
<dbReference type="InterPro" id="IPR022770">
    <property type="entry name" value="IucA/IucC-like_C"/>
</dbReference>
<dbReference type="AlphaFoldDB" id="I1DTH7"/>
<dbReference type="GO" id="GO:0019290">
    <property type="term" value="P:siderophore biosynthetic process"/>
    <property type="evidence" value="ECO:0007669"/>
    <property type="project" value="InterPro"/>
</dbReference>
<dbReference type="SMART" id="SM01006">
    <property type="entry name" value="AlcB"/>
    <property type="match status" value="1"/>
</dbReference>
<dbReference type="PANTHER" id="PTHR34384:SF6">
    <property type="entry name" value="STAPHYLOFERRIN B SYNTHASE"/>
    <property type="match status" value="1"/>
</dbReference>
<dbReference type="EMBL" id="BAFK01000001">
    <property type="protein sequence ID" value="GAB57355.1"/>
    <property type="molecule type" value="Genomic_DNA"/>
</dbReference>
<dbReference type="Pfam" id="PF06276">
    <property type="entry name" value="FhuF"/>
    <property type="match status" value="1"/>
</dbReference>
<dbReference type="InterPro" id="IPR016181">
    <property type="entry name" value="Acyl_CoA_acyltransferase"/>
</dbReference>
<comment type="caution">
    <text evidence="3">The sequence shown here is derived from an EMBL/GenBank/DDBJ whole genome shotgun (WGS) entry which is preliminary data.</text>
</comment>
<evidence type="ECO:0000256" key="1">
    <source>
        <dbReference type="ARBA" id="ARBA00004924"/>
    </source>
</evidence>
<dbReference type="Proteomes" id="UP000004374">
    <property type="component" value="Unassembled WGS sequence"/>
</dbReference>
<sequence length="822" mass="93491">MNAQLITKQLTTGTAEPALLFPQYDTVLGSIALRAFHQVDDIGLLHGWVSQDYARFWGLQGCSRQQVADAYQAVCRNSQVFIGLIQHQPAFLLEVYQPREHEVGQHYPVQPGDIGMHILLAPCQQPLPGFSWRVFCYVLQFLFAERQAQRVVVEPDSANHKIARLNRRAGFQFSQQIRLADKTADLCFCSRHHFYQALTKENLTMIPSYLLRPTALLAPQHLNPAVWQQVNRQHLAKVLSEFAHERIIAPQQLGRDGNWACFKLSTDQADIEYRFRAQLMQLNHWCIDANSIEKQQAGLLAPLSSLDFMLEIKSRLGISDERLPTYLEEIASTLASAAFKLHYPRPTARELLSADFQSVESAMTEGHPGFVANNGRIGFDATDYQQYAPELGNSIKLVWLAVSKQNAEFSASATLDYQQLLQQELSASCRQAFEQQLQQLGLAHDDYYFMPAHPWQWSNKLQTVFAGDIANRQLVFLGSGEDDYQPQQSIRTFFNRSQGHKCYVKTALSIVNMGFMRGLSPYYMASTPAINDWLAALVAQDPFLKTTGFSLLKEIAAIGYRSPLLERACSQHSPYRKMLSALWRESPLPQLEANQRLMTMAALLHIDKDGKALLAELINASGLDTAQWLSRYLAGYLTPLLHCFYAHDLVFMPHGENLIMLLEHNQPKRMLMKDIGEECAFLNKELQLPAKIQRLVVDVPEQLKILSLTTDIFDCFFRYLTPILAQQLNFSEDQFWQLVADCIYTYQAQQPQLQHKFDRYDLFAGEFTLSCLNRLQLGNNQQMLDLADPAKSLKFSGTLINPLARYRRVNTAAKPQQADVSL</sequence>
<evidence type="ECO:0000259" key="2">
    <source>
        <dbReference type="SMART" id="SM01006"/>
    </source>
</evidence>
<accession>I1DTH7</accession>
<dbReference type="Gene3D" id="3.40.630.30">
    <property type="match status" value="1"/>
</dbReference>
<gene>
    <name evidence="3" type="ORF">RNAN_0318</name>
</gene>